<dbReference type="InterPro" id="IPR004872">
    <property type="entry name" value="Lipoprotein_NlpA"/>
</dbReference>
<dbReference type="PROSITE" id="PS51257">
    <property type="entry name" value="PROKAR_LIPOPROTEIN"/>
    <property type="match status" value="1"/>
</dbReference>
<evidence type="ECO:0000256" key="4">
    <source>
        <dbReference type="ARBA" id="ARBA00023136"/>
    </source>
</evidence>
<protein>
    <submittedName>
        <fullName evidence="8">D-methionine transport system substrate-binding protein</fullName>
    </submittedName>
</protein>
<dbReference type="PANTHER" id="PTHR30429">
    <property type="entry name" value="D-METHIONINE-BINDING LIPOPROTEIN METQ"/>
    <property type="match status" value="1"/>
</dbReference>
<comment type="subcellular location">
    <subcellularLocation>
        <location evidence="1">Membrane</location>
        <topology evidence="1">Lipid-anchor</topology>
    </subcellularLocation>
</comment>
<evidence type="ECO:0000256" key="7">
    <source>
        <dbReference type="SAM" id="SignalP"/>
    </source>
</evidence>
<feature type="signal peptide" evidence="7">
    <location>
        <begin position="1"/>
        <end position="21"/>
    </location>
</feature>
<dbReference type="SUPFAM" id="SSF53850">
    <property type="entry name" value="Periplasmic binding protein-like II"/>
    <property type="match status" value="1"/>
</dbReference>
<dbReference type="RefSeq" id="WP_167165750.1">
    <property type="nucleotide sequence ID" value="NZ_BAAAOO010000015.1"/>
</dbReference>
<accession>A0ABX0SE57</accession>
<organism evidence="8 9">
    <name type="scientific">Brooklawnia cerclae</name>
    <dbReference type="NCBI Taxonomy" id="349934"/>
    <lineage>
        <taxon>Bacteria</taxon>
        <taxon>Bacillati</taxon>
        <taxon>Actinomycetota</taxon>
        <taxon>Actinomycetes</taxon>
        <taxon>Propionibacteriales</taxon>
        <taxon>Propionibacteriaceae</taxon>
        <taxon>Brooklawnia</taxon>
    </lineage>
</organism>
<feature type="chain" id="PRO_5046678487" evidence="7">
    <location>
        <begin position="22"/>
        <end position="296"/>
    </location>
</feature>
<keyword evidence="4" id="KW-0472">Membrane</keyword>
<keyword evidence="5" id="KW-0564">Palmitate</keyword>
<dbReference type="Proteomes" id="UP000749311">
    <property type="component" value="Unassembled WGS sequence"/>
</dbReference>
<name>A0ABX0SE57_9ACTN</name>
<evidence type="ECO:0000256" key="2">
    <source>
        <dbReference type="ARBA" id="ARBA00008973"/>
    </source>
</evidence>
<keyword evidence="6" id="KW-0449">Lipoprotein</keyword>
<keyword evidence="3 7" id="KW-0732">Signal</keyword>
<dbReference type="PANTHER" id="PTHR30429:SF3">
    <property type="entry name" value="LIPOPROTEIN"/>
    <property type="match status" value="1"/>
</dbReference>
<sequence length="296" mass="31441">MKLRRLAVLAAAIALSTTLVACSSGSSDSDSSASTTVTIGITDISKDYWTTFKDLAADQGITVELQNFTDYQQPNPILTQGQLDANQFQHLLFLANYNVNADEDLTPIGATVVYQLGLYTAKGYAEPSDIPDGGQIAIPNDATNQARALLVLQSAGLITLNGGGNALSTPADIDESASRVTVVPVDANQTAVQLQSLDGAVINNNFAADANLDPTSAIYSDLEDLTAAEPYINVWAVRKEDVDDATLNKLVEIYHDPSVIGALVEENKGTAVEVDKTPEELQTILTNLEDLIRAQG</sequence>
<dbReference type="Gene3D" id="3.40.190.10">
    <property type="entry name" value="Periplasmic binding protein-like II"/>
    <property type="match status" value="2"/>
</dbReference>
<dbReference type="EMBL" id="JAAMOZ010000001">
    <property type="protein sequence ID" value="NIH56649.1"/>
    <property type="molecule type" value="Genomic_DNA"/>
</dbReference>
<evidence type="ECO:0000256" key="5">
    <source>
        <dbReference type="ARBA" id="ARBA00023139"/>
    </source>
</evidence>
<evidence type="ECO:0000256" key="1">
    <source>
        <dbReference type="ARBA" id="ARBA00004635"/>
    </source>
</evidence>
<comment type="caution">
    <text evidence="8">The sequence shown here is derived from an EMBL/GenBank/DDBJ whole genome shotgun (WGS) entry which is preliminary data.</text>
</comment>
<proteinExistence type="inferred from homology"/>
<reference evidence="8 9" key="1">
    <citation type="submission" date="2020-02" db="EMBL/GenBank/DDBJ databases">
        <title>Sequencing the genomes of 1000 actinobacteria strains.</title>
        <authorList>
            <person name="Klenk H.-P."/>
        </authorList>
    </citation>
    <scope>NUCLEOTIDE SEQUENCE [LARGE SCALE GENOMIC DNA]</scope>
    <source>
        <strain evidence="8 9">DSM 19609</strain>
    </source>
</reference>
<evidence type="ECO:0000256" key="3">
    <source>
        <dbReference type="ARBA" id="ARBA00022729"/>
    </source>
</evidence>
<comment type="similarity">
    <text evidence="2">Belongs to the NlpA lipoprotein family.</text>
</comment>
<evidence type="ECO:0000313" key="9">
    <source>
        <dbReference type="Proteomes" id="UP000749311"/>
    </source>
</evidence>
<evidence type="ECO:0000313" key="8">
    <source>
        <dbReference type="EMBL" id="NIH56649.1"/>
    </source>
</evidence>
<keyword evidence="9" id="KW-1185">Reference proteome</keyword>
<evidence type="ECO:0000256" key="6">
    <source>
        <dbReference type="ARBA" id="ARBA00023288"/>
    </source>
</evidence>
<gene>
    <name evidence="8" type="ORF">FB473_001294</name>
</gene>
<dbReference type="Pfam" id="PF03180">
    <property type="entry name" value="Lipoprotein_9"/>
    <property type="match status" value="1"/>
</dbReference>